<dbReference type="PANTHER" id="PTHR21666:SF289">
    <property type="entry name" value="L-ALA--D-GLU ENDOPEPTIDASE"/>
    <property type="match status" value="1"/>
</dbReference>
<dbReference type="GO" id="GO:0004222">
    <property type="term" value="F:metalloendopeptidase activity"/>
    <property type="evidence" value="ECO:0007669"/>
    <property type="project" value="TreeGrafter"/>
</dbReference>
<proteinExistence type="predicted"/>
<dbReference type="Pfam" id="PF01551">
    <property type="entry name" value="Peptidase_M23"/>
    <property type="match status" value="1"/>
</dbReference>
<evidence type="ECO:0000256" key="1">
    <source>
        <dbReference type="ARBA" id="ARBA00022729"/>
    </source>
</evidence>
<sequence length="228" mass="23616">MTTAVPTRLPGLVTVVLGVVLSLVAGAASGVPGDPDPVGEWPLRPVPEVMAPFDPPTSPYGPGHRGVDLAGRTGQTVHSALPGTVTYAGQLAGRGVVVVGHGATRTTYEPVTATVSVGDRVPAGTPLGSLELSGSHCFPRACLHWGWIDGETYLDPLRLVGAGPVRLLPLWSEPPAPSSTAPRARPLPFLLPLPYAGWLPLWEALHRALPLIRPGGAPVGRHGAGGRW</sequence>
<dbReference type="AlphaFoldDB" id="A0A1G9UV44"/>
<dbReference type="Gene3D" id="2.70.70.10">
    <property type="entry name" value="Glucose Permease (Domain IIA)"/>
    <property type="match status" value="1"/>
</dbReference>
<accession>A0A1G9UV44</accession>
<dbReference type="PANTHER" id="PTHR21666">
    <property type="entry name" value="PEPTIDASE-RELATED"/>
    <property type="match status" value="1"/>
</dbReference>
<dbReference type="RefSeq" id="WP_091021677.1">
    <property type="nucleotide sequence ID" value="NZ_BKAE01000004.1"/>
</dbReference>
<organism evidence="3 4">
    <name type="scientific">Nocardioides szechwanensis</name>
    <dbReference type="NCBI Taxonomy" id="1005944"/>
    <lineage>
        <taxon>Bacteria</taxon>
        <taxon>Bacillati</taxon>
        <taxon>Actinomycetota</taxon>
        <taxon>Actinomycetes</taxon>
        <taxon>Propionibacteriales</taxon>
        <taxon>Nocardioidaceae</taxon>
        <taxon>Nocardioides</taxon>
    </lineage>
</organism>
<evidence type="ECO:0000259" key="2">
    <source>
        <dbReference type="Pfam" id="PF01551"/>
    </source>
</evidence>
<dbReference type="OrthoDB" id="5245088at2"/>
<feature type="domain" description="M23ase beta-sheet core" evidence="2">
    <location>
        <begin position="63"/>
        <end position="156"/>
    </location>
</feature>
<keyword evidence="1" id="KW-0732">Signal</keyword>
<dbReference type="CDD" id="cd12797">
    <property type="entry name" value="M23_peptidase"/>
    <property type="match status" value="1"/>
</dbReference>
<dbReference type="Proteomes" id="UP000199004">
    <property type="component" value="Unassembled WGS sequence"/>
</dbReference>
<protein>
    <submittedName>
        <fullName evidence="3">Peptidase family M23</fullName>
    </submittedName>
</protein>
<dbReference type="InterPro" id="IPR016047">
    <property type="entry name" value="M23ase_b-sheet_dom"/>
</dbReference>
<name>A0A1G9UV44_9ACTN</name>
<dbReference type="InterPro" id="IPR050570">
    <property type="entry name" value="Cell_wall_metabolism_enzyme"/>
</dbReference>
<keyword evidence="4" id="KW-1185">Reference proteome</keyword>
<evidence type="ECO:0000313" key="3">
    <source>
        <dbReference type="EMBL" id="SDM63802.1"/>
    </source>
</evidence>
<evidence type="ECO:0000313" key="4">
    <source>
        <dbReference type="Proteomes" id="UP000199004"/>
    </source>
</evidence>
<gene>
    <name evidence="3" type="ORF">SAMN05192576_0560</name>
</gene>
<dbReference type="SUPFAM" id="SSF51261">
    <property type="entry name" value="Duplicated hybrid motif"/>
    <property type="match status" value="1"/>
</dbReference>
<dbReference type="InterPro" id="IPR011055">
    <property type="entry name" value="Dup_hybrid_motif"/>
</dbReference>
<reference evidence="3 4" key="1">
    <citation type="submission" date="2016-10" db="EMBL/GenBank/DDBJ databases">
        <authorList>
            <person name="de Groot N.N."/>
        </authorList>
    </citation>
    <scope>NUCLEOTIDE SEQUENCE [LARGE SCALE GENOMIC DNA]</scope>
    <source>
        <strain evidence="3 4">CGMCC 1.11147</strain>
    </source>
</reference>
<dbReference type="EMBL" id="FNIC01000001">
    <property type="protein sequence ID" value="SDM63802.1"/>
    <property type="molecule type" value="Genomic_DNA"/>
</dbReference>
<dbReference type="STRING" id="1005944.SAMN05192576_0560"/>